<keyword evidence="4" id="KW-1185">Reference proteome</keyword>
<dbReference type="PANTHER" id="PTHR34351">
    <property type="entry name" value="SLR1927 PROTEIN-RELATED"/>
    <property type="match status" value="1"/>
</dbReference>
<evidence type="ECO:0000259" key="2">
    <source>
        <dbReference type="Pfam" id="PF01882"/>
    </source>
</evidence>
<dbReference type="InterPro" id="IPR002881">
    <property type="entry name" value="DUF58"/>
</dbReference>
<feature type="transmembrane region" description="Helical" evidence="1">
    <location>
        <begin position="12"/>
        <end position="32"/>
    </location>
</feature>
<feature type="domain" description="DUF58" evidence="2">
    <location>
        <begin position="212"/>
        <end position="308"/>
    </location>
</feature>
<proteinExistence type="predicted"/>
<evidence type="ECO:0000256" key="1">
    <source>
        <dbReference type="SAM" id="Phobius"/>
    </source>
</evidence>
<keyword evidence="1" id="KW-0472">Membrane</keyword>
<sequence length="438" mass="45789">MARTRTTRVRLTDRGIVLVVGGGVLALAGVGLHLPDVVGVGVAPLVAVAAAAVWMRLVGVDRGRTALTTTRRVLPNPVVRGQVTEARLAVRPAHRSSAATAQLARTRVAENVSTQLSHRPPRGTQRTGADEIVVTYQLHPSARGRWPLGPASATVEDPFGLVRTVQPFGSTTTVTVWPSTYPLPVRAARSLAVASDAASGTRAASPDDAVLREYVAGDDPRRVHWISAARRGQLMVRSDEGAGLPPVTVLFDRGLLPPHDGGKSWDHARTDRGEWAVECAASIAVSLVEAGHAGRIVGTSSDEAVAPVTHVPGGRGEGRSGILEQAVDLVGLKDAADADRAVATTAAALRTDRHADELTFAVLRPQSGAALHALAHLGGEGDHAAVVVVGRTAPPVQHRAAQDTVAALRAARWRALAVVEGSGLEATWLNLVEEAVWS</sequence>
<dbReference type="EMBL" id="CP045529">
    <property type="protein sequence ID" value="QFU97987.1"/>
    <property type="molecule type" value="Genomic_DNA"/>
</dbReference>
<dbReference type="RefSeq" id="WP_153022132.1">
    <property type="nucleotide sequence ID" value="NZ_BAABIH010000035.1"/>
</dbReference>
<dbReference type="PANTHER" id="PTHR34351:SF1">
    <property type="entry name" value="SLR1927 PROTEIN"/>
    <property type="match status" value="1"/>
</dbReference>
<keyword evidence="1" id="KW-0812">Transmembrane</keyword>
<protein>
    <recommendedName>
        <fullName evidence="2">DUF58 domain-containing protein</fullName>
    </recommendedName>
</protein>
<dbReference type="Pfam" id="PF01882">
    <property type="entry name" value="DUF58"/>
    <property type="match status" value="1"/>
</dbReference>
<evidence type="ECO:0000313" key="4">
    <source>
        <dbReference type="Proteomes" id="UP000326702"/>
    </source>
</evidence>
<name>A0A5P9Q985_9MICO</name>
<dbReference type="Proteomes" id="UP000326702">
    <property type="component" value="Chromosome"/>
</dbReference>
<keyword evidence="1" id="KW-1133">Transmembrane helix</keyword>
<evidence type="ECO:0000313" key="3">
    <source>
        <dbReference type="EMBL" id="QFU97987.1"/>
    </source>
</evidence>
<dbReference type="AlphaFoldDB" id="A0A5P9Q985"/>
<gene>
    <name evidence="3" type="ORF">KDY119_01493</name>
</gene>
<reference evidence="3 4" key="1">
    <citation type="submission" date="2019-10" db="EMBL/GenBank/DDBJ databases">
        <title>Genome sequence of Luteimicrobium xylanilyticum HY-24.</title>
        <authorList>
            <person name="Kim D.Y."/>
            <person name="Park H.-Y."/>
        </authorList>
    </citation>
    <scope>NUCLEOTIDE SEQUENCE [LARGE SCALE GENOMIC DNA]</scope>
    <source>
        <strain evidence="3 4">HY-24</strain>
    </source>
</reference>
<dbReference type="KEGG" id="lxl:KDY119_01493"/>
<dbReference type="OrthoDB" id="9812729at2"/>
<organism evidence="3 4">
    <name type="scientific">Luteimicrobium xylanilyticum</name>
    <dbReference type="NCBI Taxonomy" id="1133546"/>
    <lineage>
        <taxon>Bacteria</taxon>
        <taxon>Bacillati</taxon>
        <taxon>Actinomycetota</taxon>
        <taxon>Actinomycetes</taxon>
        <taxon>Micrococcales</taxon>
        <taxon>Luteimicrobium</taxon>
    </lineage>
</organism>
<feature type="transmembrane region" description="Helical" evidence="1">
    <location>
        <begin position="38"/>
        <end position="58"/>
    </location>
</feature>
<accession>A0A5P9Q985</accession>